<organism evidence="1 2">
    <name type="scientific">Aspergillus pseudodeflectus</name>
    <dbReference type="NCBI Taxonomy" id="176178"/>
    <lineage>
        <taxon>Eukaryota</taxon>
        <taxon>Fungi</taxon>
        <taxon>Dikarya</taxon>
        <taxon>Ascomycota</taxon>
        <taxon>Pezizomycotina</taxon>
        <taxon>Eurotiomycetes</taxon>
        <taxon>Eurotiomycetidae</taxon>
        <taxon>Eurotiales</taxon>
        <taxon>Aspergillaceae</taxon>
        <taxon>Aspergillus</taxon>
        <taxon>Aspergillus subgen. Nidulantes</taxon>
    </lineage>
</organism>
<accession>A0ABR4KYV2</accession>
<dbReference type="PANTHER" id="PTHR40619:SF3">
    <property type="entry name" value="FUNGAL STAND N-TERMINAL GOODBYE DOMAIN-CONTAINING PROTEIN"/>
    <property type="match status" value="1"/>
</dbReference>
<reference evidence="1 2" key="1">
    <citation type="submission" date="2024-07" db="EMBL/GenBank/DDBJ databases">
        <title>Section-level genome sequencing and comparative genomics of Aspergillus sections Usti and Cavernicolus.</title>
        <authorList>
            <consortium name="Lawrence Berkeley National Laboratory"/>
            <person name="Nybo J.L."/>
            <person name="Vesth T.C."/>
            <person name="Theobald S."/>
            <person name="Frisvad J.C."/>
            <person name="Larsen T.O."/>
            <person name="Kjaerboelling I."/>
            <person name="Rothschild-Mancinelli K."/>
            <person name="Lyhne E.K."/>
            <person name="Kogle M.E."/>
            <person name="Barry K."/>
            <person name="Clum A."/>
            <person name="Na H."/>
            <person name="Ledsgaard L."/>
            <person name="Lin J."/>
            <person name="Lipzen A."/>
            <person name="Kuo A."/>
            <person name="Riley R."/>
            <person name="Mondo S."/>
            <person name="LaButti K."/>
            <person name="Haridas S."/>
            <person name="Pangalinan J."/>
            <person name="Salamov A.A."/>
            <person name="Simmons B.A."/>
            <person name="Magnuson J.K."/>
            <person name="Chen J."/>
            <person name="Drula E."/>
            <person name="Henrissat B."/>
            <person name="Wiebenga A."/>
            <person name="Lubbers R.J."/>
            <person name="Gomes A.C."/>
            <person name="Macurrencykelacurrency M.R."/>
            <person name="Stajich J."/>
            <person name="Grigoriev I.V."/>
            <person name="Mortensen U.H."/>
            <person name="De vries R.P."/>
            <person name="Baker S.E."/>
            <person name="Andersen M.R."/>
        </authorList>
    </citation>
    <scope>NUCLEOTIDE SEQUENCE [LARGE SCALE GENOMIC DNA]</scope>
    <source>
        <strain evidence="1 2">CBS 756.74</strain>
    </source>
</reference>
<dbReference type="GeneID" id="98159747"/>
<evidence type="ECO:0000313" key="1">
    <source>
        <dbReference type="EMBL" id="KAL2857461.1"/>
    </source>
</evidence>
<sequence length="648" mass="73547">MADQGNTVQPWIEYEAPAYDAAWEWKKAMEKYSAPPATERLEKRKSDFCKFMNSFFHRYKDKSVRKVCFEGRLATWDEAKDEAMGAFDEYTRQGRSWRHPFRTSGRLFGRVACRIEFLIELIPKGDYLGVLCGGLTLVYNAARRKRDIRELIIRTLDSLSEHVEGSKAYIRMYAWDSDLRQRTEDLYIAVLEAIEAMTEWMSHSFAESAKAFFQQSDYGRELEQKLSINLQDKALAFGNCVTLCLHKMVQTVHQNVLTAGQKVEQAEQNLAGGIGTLGNQIEQLGDATTRGLSAVQQTGKRQLDAMGSLEEQLEGIVKDVNWRFDQLENNQRNWLMQAMHNQTPNLNYLNITTVFMPQAMAPVIDVTQLLVLLNPELANAINPVEGALDRIRAERDFVFFHGRALGPNVQGSISFVIQNPQFQEWFKSMGSQIIVVQGTDIDVDLSSIVGPLGYMCVMLSQSVSRLSHAYPLAFFCRLHVNEEDKNRNARGLIKALVTQLLCVLANSQQPVDLSFLTNQALQSVHVGDISALCQLFDELLKCVSIGFIFCLIDGVFWFENESHAEELHMAMRFLNSLVMNVAASNTGVVFKLLVTSPMPSQYCRDWFPDRVELYLPGKALMPAQYDCLDWNIFGGTPENQTMDFAAFR</sequence>
<gene>
    <name evidence="1" type="ORF">BJX68DRAFT_263027</name>
</gene>
<protein>
    <submittedName>
        <fullName evidence="1">Uncharacterized protein</fullName>
    </submittedName>
</protein>
<proteinExistence type="predicted"/>
<keyword evidence="2" id="KW-1185">Reference proteome</keyword>
<comment type="caution">
    <text evidence="1">The sequence shown here is derived from an EMBL/GenBank/DDBJ whole genome shotgun (WGS) entry which is preliminary data.</text>
</comment>
<name>A0ABR4KYV2_9EURO</name>
<dbReference type="PANTHER" id="PTHR40619">
    <property type="entry name" value="FUNGAL STAND N-TERMINAL GOODBYE DOMAIN-CONTAINING PROTEIN"/>
    <property type="match status" value="1"/>
</dbReference>
<dbReference type="RefSeq" id="XP_070902992.1">
    <property type="nucleotide sequence ID" value="XM_071044583.1"/>
</dbReference>
<dbReference type="EMBL" id="JBFXLR010000006">
    <property type="protein sequence ID" value="KAL2857461.1"/>
    <property type="molecule type" value="Genomic_DNA"/>
</dbReference>
<dbReference type="Proteomes" id="UP001610444">
    <property type="component" value="Unassembled WGS sequence"/>
</dbReference>
<evidence type="ECO:0000313" key="2">
    <source>
        <dbReference type="Proteomes" id="UP001610444"/>
    </source>
</evidence>